<reference evidence="2" key="1">
    <citation type="submission" date="2025-08" db="UniProtKB">
        <authorList>
            <consortium name="RefSeq"/>
        </authorList>
    </citation>
    <scope>IDENTIFICATION</scope>
</reference>
<dbReference type="PANTHER" id="PTHR14520">
    <property type="entry name" value="MITOCHONDRIAL RIBOSOMAL PROTEIN 63"/>
    <property type="match status" value="1"/>
</dbReference>
<dbReference type="GeneID" id="106816344"/>
<dbReference type="InterPro" id="IPR016576">
    <property type="entry name" value="Ribosomal_mL63"/>
</dbReference>
<name>A0ABM1EW37_PRICU</name>
<dbReference type="PANTHER" id="PTHR14520:SF4">
    <property type="entry name" value="LARGE RIBOSOMAL SUBUNIT PROTEIN ML63"/>
    <property type="match status" value="1"/>
</dbReference>
<dbReference type="Pfam" id="PF14978">
    <property type="entry name" value="MRP-63"/>
    <property type="match status" value="1"/>
</dbReference>
<organism evidence="1 2">
    <name type="scientific">Priapulus caudatus</name>
    <name type="common">Priapulid worm</name>
    <dbReference type="NCBI Taxonomy" id="37621"/>
    <lineage>
        <taxon>Eukaryota</taxon>
        <taxon>Metazoa</taxon>
        <taxon>Ecdysozoa</taxon>
        <taxon>Scalidophora</taxon>
        <taxon>Priapulida</taxon>
        <taxon>Priapulimorpha</taxon>
        <taxon>Priapulimorphida</taxon>
        <taxon>Priapulidae</taxon>
        <taxon>Priapulus</taxon>
    </lineage>
</organism>
<evidence type="ECO:0000313" key="1">
    <source>
        <dbReference type="Proteomes" id="UP000695022"/>
    </source>
</evidence>
<sequence>MQLTSILLKLRGGVAPGRIWGGKHRKFRPITEGMRNRAVKRLLDEIENMKILTLAPHISEDEEQVILRNKRRESIVEAKHTQKRKMPEHKRLEDHLAGFSANRAWE</sequence>
<dbReference type="RefSeq" id="XP_014676408.1">
    <property type="nucleotide sequence ID" value="XM_014820922.1"/>
</dbReference>
<evidence type="ECO:0000313" key="2">
    <source>
        <dbReference type="RefSeq" id="XP_014676408.1"/>
    </source>
</evidence>
<dbReference type="Proteomes" id="UP000695022">
    <property type="component" value="Unplaced"/>
</dbReference>
<gene>
    <name evidence="2" type="primary">LOC106816344</name>
</gene>
<protein>
    <submittedName>
        <fullName evidence="2">Ribosomal protein 63, mitochondrial-like</fullName>
    </submittedName>
</protein>
<accession>A0ABM1EW37</accession>
<proteinExistence type="predicted"/>
<keyword evidence="1" id="KW-1185">Reference proteome</keyword>